<dbReference type="Proteomes" id="UP001484239">
    <property type="component" value="Unassembled WGS sequence"/>
</dbReference>
<gene>
    <name evidence="2" type="ORF">WI372_09300</name>
</gene>
<name>A0ABU9EAK8_9BACT</name>
<dbReference type="EMBL" id="JBBHLI010000004">
    <property type="protein sequence ID" value="MEK9501173.1"/>
    <property type="molecule type" value="Genomic_DNA"/>
</dbReference>
<organism evidence="2 3">
    <name type="scientific">Gaopeijia maritima</name>
    <dbReference type="NCBI Taxonomy" id="3119007"/>
    <lineage>
        <taxon>Bacteria</taxon>
        <taxon>Pseudomonadati</taxon>
        <taxon>Gemmatimonadota</taxon>
        <taxon>Longimicrobiia</taxon>
        <taxon>Gaopeijiales</taxon>
        <taxon>Gaopeijiaceae</taxon>
        <taxon>Gaopeijia</taxon>
    </lineage>
</organism>
<evidence type="ECO:0000256" key="1">
    <source>
        <dbReference type="SAM" id="Phobius"/>
    </source>
</evidence>
<evidence type="ECO:0000313" key="2">
    <source>
        <dbReference type="EMBL" id="MEK9501173.1"/>
    </source>
</evidence>
<keyword evidence="1" id="KW-0812">Transmembrane</keyword>
<proteinExistence type="predicted"/>
<sequence length="365" mass="40160">MTTRTSPDDAVGGSGPRCCLVCNLPFPGNDVLEHLPRGRRIAFDAGRGRLWVVCGSCRRWSLVPMEDRWEAIEELEKAVRDRGKVLSTTDTIALLTVDDIEVVQVGRASRTEEAWWRYGRELVQRRNSYGKLTTVAGAATAAVVVGGWAAGGVSMIGAWWLWSQAPDGIKRGARWLRFGSSAWRGVRTCTRCGHEFRTVAYAERQSVVLLPSAAGAPGARDPSGRFDVALRCPRCGALDDGGGLRLEGREAERTIQRVLAYHHFAGASENRVRSASRLIEEAGSPDDLTRILLRDGRRVGDLQRTGAIALEIAAHESSEQRLLEMQLAELEAVWRREEELAGIIDGELTEVPLLEGLRRRVVGRG</sequence>
<keyword evidence="1" id="KW-1133">Transmembrane helix</keyword>
<evidence type="ECO:0000313" key="3">
    <source>
        <dbReference type="Proteomes" id="UP001484239"/>
    </source>
</evidence>
<feature type="transmembrane region" description="Helical" evidence="1">
    <location>
        <begin position="135"/>
        <end position="162"/>
    </location>
</feature>
<keyword evidence="3" id="KW-1185">Reference proteome</keyword>
<accession>A0ABU9EAK8</accession>
<comment type="caution">
    <text evidence="2">The sequence shown here is derived from an EMBL/GenBank/DDBJ whole genome shotgun (WGS) entry which is preliminary data.</text>
</comment>
<dbReference type="RefSeq" id="WP_405277282.1">
    <property type="nucleotide sequence ID" value="NZ_JBBHLI010000004.1"/>
</dbReference>
<reference evidence="2 3" key="1">
    <citation type="submission" date="2024-02" db="EMBL/GenBank/DDBJ databases">
        <title>A novel Gemmatimonadota bacterium.</title>
        <authorList>
            <person name="Du Z.-J."/>
            <person name="Ye Y.-Q."/>
        </authorList>
    </citation>
    <scope>NUCLEOTIDE SEQUENCE [LARGE SCALE GENOMIC DNA]</scope>
    <source>
        <strain evidence="2 3">DH-20</strain>
    </source>
</reference>
<protein>
    <submittedName>
        <fullName evidence="2">Uncharacterized protein</fullName>
    </submittedName>
</protein>
<keyword evidence="1" id="KW-0472">Membrane</keyword>